<dbReference type="EMBL" id="BSYO01000002">
    <property type="protein sequence ID" value="GMH00795.1"/>
    <property type="molecule type" value="Genomic_DNA"/>
</dbReference>
<evidence type="ECO:0000313" key="3">
    <source>
        <dbReference type="Proteomes" id="UP001279734"/>
    </source>
</evidence>
<proteinExistence type="predicted"/>
<keyword evidence="1" id="KW-0472">Membrane</keyword>
<organism evidence="2 3">
    <name type="scientific">Nepenthes gracilis</name>
    <name type="common">Slender pitcher plant</name>
    <dbReference type="NCBI Taxonomy" id="150966"/>
    <lineage>
        <taxon>Eukaryota</taxon>
        <taxon>Viridiplantae</taxon>
        <taxon>Streptophyta</taxon>
        <taxon>Embryophyta</taxon>
        <taxon>Tracheophyta</taxon>
        <taxon>Spermatophyta</taxon>
        <taxon>Magnoliopsida</taxon>
        <taxon>eudicotyledons</taxon>
        <taxon>Gunneridae</taxon>
        <taxon>Pentapetalae</taxon>
        <taxon>Caryophyllales</taxon>
        <taxon>Nepenthaceae</taxon>
        <taxon>Nepenthes</taxon>
    </lineage>
</organism>
<keyword evidence="1" id="KW-1133">Transmembrane helix</keyword>
<keyword evidence="3" id="KW-1185">Reference proteome</keyword>
<evidence type="ECO:0000313" key="2">
    <source>
        <dbReference type="EMBL" id="GMH00795.1"/>
    </source>
</evidence>
<protein>
    <submittedName>
        <fullName evidence="2">Uncharacterized protein</fullName>
    </submittedName>
</protein>
<accession>A0AAD3P434</accession>
<feature type="transmembrane region" description="Helical" evidence="1">
    <location>
        <begin position="127"/>
        <end position="145"/>
    </location>
</feature>
<comment type="caution">
    <text evidence="2">The sequence shown here is derived from an EMBL/GenBank/DDBJ whole genome shotgun (WGS) entry which is preliminary data.</text>
</comment>
<reference evidence="2" key="1">
    <citation type="submission" date="2023-05" db="EMBL/GenBank/DDBJ databases">
        <title>Nepenthes gracilis genome sequencing.</title>
        <authorList>
            <person name="Fukushima K."/>
        </authorList>
    </citation>
    <scope>NUCLEOTIDE SEQUENCE</scope>
    <source>
        <strain evidence="2">SING2019-196</strain>
    </source>
</reference>
<keyword evidence="1" id="KW-0812">Transmembrane</keyword>
<dbReference type="Proteomes" id="UP001279734">
    <property type="component" value="Unassembled WGS sequence"/>
</dbReference>
<dbReference type="AlphaFoldDB" id="A0AAD3P434"/>
<sequence>MLGEFALLDSVDPLDFASGCWCCYLVRMLLWAVNYNEFHGLFVALHASDLAVSWKLLCRCWSKGADLNCFLFSSPIPFSLMDGAPGSLGFGSSNAAGLAYDGLELHGVDAKNMRNVVVVLMPRSDRCWGLAAGFTVAVGILHLVWVNWVWTDSTVAACAVPHLKLC</sequence>
<evidence type="ECO:0000256" key="1">
    <source>
        <dbReference type="SAM" id="Phobius"/>
    </source>
</evidence>
<gene>
    <name evidence="2" type="ORF">Nepgr_002634</name>
</gene>
<name>A0AAD3P434_NEPGR</name>